<feature type="region of interest" description="Disordered" evidence="1">
    <location>
        <begin position="283"/>
        <end position="307"/>
    </location>
</feature>
<protein>
    <recommendedName>
        <fullName evidence="5">Transmembrane protein</fullName>
    </recommendedName>
</protein>
<evidence type="ECO:0000313" key="4">
    <source>
        <dbReference type="Proteomes" id="UP000324800"/>
    </source>
</evidence>
<feature type="compositionally biased region" description="Acidic residues" evidence="1">
    <location>
        <begin position="204"/>
        <end position="225"/>
    </location>
</feature>
<accession>A0A5J4U9E6</accession>
<evidence type="ECO:0000313" key="3">
    <source>
        <dbReference type="EMBL" id="KAA6366998.1"/>
    </source>
</evidence>
<sequence length="307" mass="36763">MYFSDKFNLLRFFKAPAQYSKEVIDSTFYYLEIGFHMHCIINIVSSFQIISIIPEKDRSLGYYINGIVFSVIYGIFLLISLIRLIYQVQKGGMFNKMQKPIEKEKDETAGIPFYNYENKIINYLDRHPCYKDPEEHKQTANRLLPQQSTRRENDEDDAEVDINVDDILFGDEDQLFQEDQYLEEQYKLQEEKENKKEEEQKKEEEEEEDDDEDEEIQKEKDMEEEINYIYAPASVRDRKKFDTAPNPEFQYYSYFQVGKQYQRMKRKKQSSVPALWVKMFQKDSKKANKNIPNNQQPEQPTVKPILV</sequence>
<feature type="compositionally biased region" description="Polar residues" evidence="1">
    <location>
        <begin position="290"/>
        <end position="299"/>
    </location>
</feature>
<keyword evidence="2" id="KW-1133">Transmembrane helix</keyword>
<feature type="region of interest" description="Disordered" evidence="1">
    <location>
        <begin position="188"/>
        <end position="225"/>
    </location>
</feature>
<keyword evidence="2" id="KW-0812">Transmembrane</keyword>
<feature type="compositionally biased region" description="Basic and acidic residues" evidence="1">
    <location>
        <begin position="188"/>
        <end position="203"/>
    </location>
</feature>
<gene>
    <name evidence="3" type="ORF">EZS28_037475</name>
</gene>
<name>A0A5J4U9E6_9EUKA</name>
<feature type="transmembrane region" description="Helical" evidence="2">
    <location>
        <begin position="62"/>
        <end position="86"/>
    </location>
</feature>
<evidence type="ECO:0008006" key="5">
    <source>
        <dbReference type="Google" id="ProtNLM"/>
    </source>
</evidence>
<dbReference type="EMBL" id="SNRW01018789">
    <property type="protein sequence ID" value="KAA6366998.1"/>
    <property type="molecule type" value="Genomic_DNA"/>
</dbReference>
<dbReference type="OrthoDB" id="192629at2759"/>
<evidence type="ECO:0000256" key="1">
    <source>
        <dbReference type="SAM" id="MobiDB-lite"/>
    </source>
</evidence>
<reference evidence="3 4" key="1">
    <citation type="submission" date="2019-03" db="EMBL/GenBank/DDBJ databases">
        <title>Single cell metagenomics reveals metabolic interactions within the superorganism composed of flagellate Streblomastix strix and complex community of Bacteroidetes bacteria on its surface.</title>
        <authorList>
            <person name="Treitli S.C."/>
            <person name="Kolisko M."/>
            <person name="Husnik F."/>
            <person name="Keeling P."/>
            <person name="Hampl V."/>
        </authorList>
    </citation>
    <scope>NUCLEOTIDE SEQUENCE [LARGE SCALE GENOMIC DNA]</scope>
    <source>
        <strain evidence="3">ST1C</strain>
    </source>
</reference>
<organism evidence="3 4">
    <name type="scientific">Streblomastix strix</name>
    <dbReference type="NCBI Taxonomy" id="222440"/>
    <lineage>
        <taxon>Eukaryota</taxon>
        <taxon>Metamonada</taxon>
        <taxon>Preaxostyla</taxon>
        <taxon>Oxymonadida</taxon>
        <taxon>Streblomastigidae</taxon>
        <taxon>Streblomastix</taxon>
    </lineage>
</organism>
<dbReference type="AlphaFoldDB" id="A0A5J4U9E6"/>
<feature type="region of interest" description="Disordered" evidence="1">
    <location>
        <begin position="131"/>
        <end position="162"/>
    </location>
</feature>
<comment type="caution">
    <text evidence="3">The sequence shown here is derived from an EMBL/GenBank/DDBJ whole genome shotgun (WGS) entry which is preliminary data.</text>
</comment>
<proteinExistence type="predicted"/>
<feature type="transmembrane region" description="Helical" evidence="2">
    <location>
        <begin position="28"/>
        <end position="50"/>
    </location>
</feature>
<keyword evidence="2" id="KW-0472">Membrane</keyword>
<dbReference type="Proteomes" id="UP000324800">
    <property type="component" value="Unassembled WGS sequence"/>
</dbReference>
<evidence type="ECO:0000256" key="2">
    <source>
        <dbReference type="SAM" id="Phobius"/>
    </source>
</evidence>